<dbReference type="EMBL" id="JACHNE010000001">
    <property type="protein sequence ID" value="MBB5795756.1"/>
    <property type="molecule type" value="Genomic_DNA"/>
</dbReference>
<reference evidence="2 3" key="1">
    <citation type="submission" date="2020-08" db="EMBL/GenBank/DDBJ databases">
        <title>Sequencing the genomes of 1000 actinobacteria strains.</title>
        <authorList>
            <person name="Klenk H.-P."/>
        </authorList>
    </citation>
    <scope>NUCLEOTIDE SEQUENCE [LARGE SCALE GENOMIC DNA]</scope>
    <source>
        <strain evidence="2 3">DSM 40084</strain>
    </source>
</reference>
<keyword evidence="3" id="KW-1185">Reference proteome</keyword>
<dbReference type="Proteomes" id="UP000590647">
    <property type="component" value="Unassembled WGS sequence"/>
</dbReference>
<sequence>MSTRHLVSFGCRSGLAAPSSNSRASASSRSATLKQQCSCWGTSWSGQLGAR</sequence>
<feature type="region of interest" description="Disordered" evidence="1">
    <location>
        <begin position="1"/>
        <end position="34"/>
    </location>
</feature>
<accession>A0A7W9H5N0</accession>
<feature type="compositionally biased region" description="Low complexity" evidence="1">
    <location>
        <begin position="16"/>
        <end position="31"/>
    </location>
</feature>
<dbReference type="AlphaFoldDB" id="A0A7W9H5N0"/>
<comment type="caution">
    <text evidence="2">The sequence shown here is derived from an EMBL/GenBank/DDBJ whole genome shotgun (WGS) entry which is preliminary data.</text>
</comment>
<evidence type="ECO:0000256" key="1">
    <source>
        <dbReference type="SAM" id="MobiDB-lite"/>
    </source>
</evidence>
<evidence type="ECO:0000313" key="2">
    <source>
        <dbReference type="EMBL" id="MBB5795756.1"/>
    </source>
</evidence>
<gene>
    <name evidence="2" type="ORF">HDA41_003720</name>
</gene>
<proteinExistence type="predicted"/>
<organism evidence="2 3">
    <name type="scientific">Streptomyces caelestis</name>
    <dbReference type="NCBI Taxonomy" id="36816"/>
    <lineage>
        <taxon>Bacteria</taxon>
        <taxon>Bacillati</taxon>
        <taxon>Actinomycetota</taxon>
        <taxon>Actinomycetes</taxon>
        <taxon>Kitasatosporales</taxon>
        <taxon>Streptomycetaceae</taxon>
        <taxon>Streptomyces</taxon>
    </lineage>
</organism>
<protein>
    <submittedName>
        <fullName evidence="2">Uncharacterized protein</fullName>
    </submittedName>
</protein>
<name>A0A7W9H5N0_9ACTN</name>
<evidence type="ECO:0000313" key="3">
    <source>
        <dbReference type="Proteomes" id="UP000590647"/>
    </source>
</evidence>